<sequence length="335" mass="35722">MQRASPALLPLLFLLSSLPRPPVPPLPPASSAASLLLLLPLRHPCVGCCFCFSLYFPRLCLLSSTGMPLVGLIGVSQGAPDIPLITGGSRISNLLGSAAPSRPKTQTPAPAIPSGLPRLAASYSSSRTATPSSPRAALPPPPPTFKSRLPLPCKPSTVNAGATLSPAPSPVLAAASSSRFDERRAARDSRSRPWLAGSKLAAKSSSLERATLRPTTTVREPQTTDPRLDDRRRARQDRDRPWLPKGRVSPAPRPISPSTNISALSSSAATVPAAAPATLARHSRCGLLKTPTPKDHFDLPRPPTCRRVFFAWDETVIDVEKWIDPMVDSYGLEPY</sequence>
<protein>
    <submittedName>
        <fullName evidence="3">Uncharacterized protein</fullName>
    </submittedName>
</protein>
<feature type="chain" id="PRO_5042240320" evidence="2">
    <location>
        <begin position="20"/>
        <end position="335"/>
    </location>
</feature>
<dbReference type="Proteomes" id="UP001201262">
    <property type="component" value="Unassembled WGS sequence"/>
</dbReference>
<feature type="compositionally biased region" description="Polar residues" evidence="1">
    <location>
        <begin position="213"/>
        <end position="224"/>
    </location>
</feature>
<evidence type="ECO:0000256" key="2">
    <source>
        <dbReference type="SAM" id="SignalP"/>
    </source>
</evidence>
<name>A0AAD4KEG7_9EURO</name>
<feature type="compositionally biased region" description="Basic and acidic residues" evidence="1">
    <location>
        <begin position="179"/>
        <end position="191"/>
    </location>
</feature>
<keyword evidence="2" id="KW-0732">Signal</keyword>
<feature type="region of interest" description="Disordered" evidence="1">
    <location>
        <begin position="95"/>
        <end position="268"/>
    </location>
</feature>
<comment type="caution">
    <text evidence="3">The sequence shown here is derived from an EMBL/GenBank/DDBJ whole genome shotgun (WGS) entry which is preliminary data.</text>
</comment>
<feature type="signal peptide" evidence="2">
    <location>
        <begin position="1"/>
        <end position="19"/>
    </location>
</feature>
<feature type="compositionally biased region" description="Basic and acidic residues" evidence="1">
    <location>
        <begin position="226"/>
        <end position="242"/>
    </location>
</feature>
<feature type="compositionally biased region" description="Low complexity" evidence="1">
    <location>
        <begin position="162"/>
        <end position="178"/>
    </location>
</feature>
<dbReference type="AlphaFoldDB" id="A0AAD4KEG7"/>
<dbReference type="RefSeq" id="XP_046066331.1">
    <property type="nucleotide sequence ID" value="XM_046214589.1"/>
</dbReference>
<feature type="compositionally biased region" description="Low complexity" evidence="1">
    <location>
        <begin position="198"/>
        <end position="207"/>
    </location>
</feature>
<dbReference type="GeneID" id="70244876"/>
<dbReference type="EMBL" id="JAJTJA010000014">
    <property type="protein sequence ID" value="KAH8690048.1"/>
    <property type="molecule type" value="Genomic_DNA"/>
</dbReference>
<keyword evidence="4" id="KW-1185">Reference proteome</keyword>
<evidence type="ECO:0000313" key="3">
    <source>
        <dbReference type="EMBL" id="KAH8690048.1"/>
    </source>
</evidence>
<reference evidence="3" key="1">
    <citation type="submission" date="2021-12" db="EMBL/GenBank/DDBJ databases">
        <title>Convergent genome expansion in fungi linked to evolution of root-endophyte symbiosis.</title>
        <authorList>
            <consortium name="DOE Joint Genome Institute"/>
            <person name="Ke Y.-H."/>
            <person name="Bonito G."/>
            <person name="Liao H.-L."/>
            <person name="Looney B."/>
            <person name="Rojas-Flechas A."/>
            <person name="Nash J."/>
            <person name="Hameed K."/>
            <person name="Schadt C."/>
            <person name="Martin F."/>
            <person name="Crous P.W."/>
            <person name="Miettinen O."/>
            <person name="Magnuson J.K."/>
            <person name="Labbe J."/>
            <person name="Jacobson D."/>
            <person name="Doktycz M.J."/>
            <person name="Veneault-Fourrey C."/>
            <person name="Kuo A."/>
            <person name="Mondo S."/>
            <person name="Calhoun S."/>
            <person name="Riley R."/>
            <person name="Ohm R."/>
            <person name="LaButti K."/>
            <person name="Andreopoulos B."/>
            <person name="Pangilinan J."/>
            <person name="Nolan M."/>
            <person name="Tritt A."/>
            <person name="Clum A."/>
            <person name="Lipzen A."/>
            <person name="Daum C."/>
            <person name="Barry K."/>
            <person name="Grigoriev I.V."/>
            <person name="Vilgalys R."/>
        </authorList>
    </citation>
    <scope>NUCLEOTIDE SEQUENCE</scope>
    <source>
        <strain evidence="3">PMI_201</strain>
    </source>
</reference>
<evidence type="ECO:0000313" key="4">
    <source>
        <dbReference type="Proteomes" id="UP001201262"/>
    </source>
</evidence>
<evidence type="ECO:0000256" key="1">
    <source>
        <dbReference type="SAM" id="MobiDB-lite"/>
    </source>
</evidence>
<gene>
    <name evidence="3" type="ORF">BGW36DRAFT_364779</name>
</gene>
<feature type="compositionally biased region" description="Low complexity" evidence="1">
    <location>
        <begin position="120"/>
        <end position="136"/>
    </location>
</feature>
<organism evidence="3 4">
    <name type="scientific">Talaromyces proteolyticus</name>
    <dbReference type="NCBI Taxonomy" id="1131652"/>
    <lineage>
        <taxon>Eukaryota</taxon>
        <taxon>Fungi</taxon>
        <taxon>Dikarya</taxon>
        <taxon>Ascomycota</taxon>
        <taxon>Pezizomycotina</taxon>
        <taxon>Eurotiomycetes</taxon>
        <taxon>Eurotiomycetidae</taxon>
        <taxon>Eurotiales</taxon>
        <taxon>Trichocomaceae</taxon>
        <taxon>Talaromyces</taxon>
        <taxon>Talaromyces sect. Bacilispori</taxon>
    </lineage>
</organism>
<accession>A0AAD4KEG7</accession>
<proteinExistence type="predicted"/>